<keyword evidence="4 6" id="KW-1133">Transmembrane helix</keyword>
<evidence type="ECO:0000256" key="3">
    <source>
        <dbReference type="ARBA" id="ARBA00022748"/>
    </source>
</evidence>
<reference evidence="9 10" key="1">
    <citation type="journal article" date="2017" name="Syst. Appl. Microbiol.">
        <title>Lebetimonas natsushimae sp. nov., a novel strictly anaerobic, moderately thermophilic chemoautotroph isolated from a deep-sea hydrothermal vent polychaete nest in the Mid-Okinawa Trough.</title>
        <authorList>
            <person name="Nagata R."/>
            <person name="Takaki Y."/>
            <person name="Tame A."/>
            <person name="Nunoura T."/>
            <person name="Muto H."/>
            <person name="Mino S."/>
            <person name="Sawayama S."/>
            <person name="Takai K."/>
            <person name="Nakagawa S."/>
        </authorList>
    </citation>
    <scope>NUCLEOTIDE SEQUENCE [LARGE SCALE GENOMIC DNA]</scope>
    <source>
        <strain evidence="9 10">HS1857</strain>
    </source>
</reference>
<dbReference type="GO" id="GO:0005886">
    <property type="term" value="C:plasma membrane"/>
    <property type="evidence" value="ECO:0007669"/>
    <property type="project" value="TreeGrafter"/>
</dbReference>
<evidence type="ECO:0000256" key="1">
    <source>
        <dbReference type="ARBA" id="ARBA00004141"/>
    </source>
</evidence>
<protein>
    <recommendedName>
        <fullName evidence="11">Cytochrome c-type biogenesis protein CcsB</fullName>
    </recommendedName>
</protein>
<feature type="transmembrane region" description="Helical" evidence="6">
    <location>
        <begin position="769"/>
        <end position="794"/>
    </location>
</feature>
<proteinExistence type="predicted"/>
<feature type="transmembrane region" description="Helical" evidence="6">
    <location>
        <begin position="47"/>
        <end position="66"/>
    </location>
</feature>
<feature type="transmembrane region" description="Helical" evidence="6">
    <location>
        <begin position="584"/>
        <end position="602"/>
    </location>
</feature>
<feature type="domain" description="ResB-like" evidence="8">
    <location>
        <begin position="70"/>
        <end position="190"/>
    </location>
</feature>
<dbReference type="Proteomes" id="UP000217944">
    <property type="component" value="Unassembled WGS sequence"/>
</dbReference>
<name>A0A292YG63_9BACT</name>
<dbReference type="AlphaFoldDB" id="A0A292YG63"/>
<evidence type="ECO:0000256" key="5">
    <source>
        <dbReference type="ARBA" id="ARBA00023136"/>
    </source>
</evidence>
<gene>
    <name evidence="9" type="ORF">LNAT_P1222</name>
</gene>
<feature type="transmembrane region" description="Helical" evidence="6">
    <location>
        <begin position="622"/>
        <end position="651"/>
    </location>
</feature>
<evidence type="ECO:0000313" key="10">
    <source>
        <dbReference type="Proteomes" id="UP000217944"/>
    </source>
</evidence>
<keyword evidence="5 6" id="KW-0472">Membrane</keyword>
<feature type="transmembrane region" description="Helical" evidence="6">
    <location>
        <begin position="235"/>
        <end position="253"/>
    </location>
</feature>
<feature type="transmembrane region" description="Helical" evidence="6">
    <location>
        <begin position="530"/>
        <end position="551"/>
    </location>
</feature>
<feature type="transmembrane region" description="Helical" evidence="6">
    <location>
        <begin position="563"/>
        <end position="579"/>
    </location>
</feature>
<dbReference type="OrthoDB" id="9814290at2"/>
<feature type="transmembrane region" description="Helical" evidence="6">
    <location>
        <begin position="204"/>
        <end position="223"/>
    </location>
</feature>
<organism evidence="9 10">
    <name type="scientific">Lebetimonas natsushimae</name>
    <dbReference type="NCBI Taxonomy" id="1936991"/>
    <lineage>
        <taxon>Bacteria</taxon>
        <taxon>Pseudomonadati</taxon>
        <taxon>Campylobacterota</taxon>
        <taxon>Epsilonproteobacteria</taxon>
        <taxon>Nautiliales</taxon>
        <taxon>Nautiliaceae</taxon>
        <taxon>Lebetimonas</taxon>
    </lineage>
</organism>
<comment type="caution">
    <text evidence="9">The sequence shown here is derived from an EMBL/GenBank/DDBJ whole genome shotgun (WGS) entry which is preliminary data.</text>
</comment>
<dbReference type="InterPro" id="IPR002541">
    <property type="entry name" value="Cyt_c_assembly"/>
</dbReference>
<dbReference type="GO" id="GO:0020037">
    <property type="term" value="F:heme binding"/>
    <property type="evidence" value="ECO:0007669"/>
    <property type="project" value="InterPro"/>
</dbReference>
<feature type="transmembrane region" description="Helical" evidence="6">
    <location>
        <begin position="7"/>
        <end position="27"/>
    </location>
</feature>
<feature type="domain" description="Cytochrome c assembly protein" evidence="7">
    <location>
        <begin position="557"/>
        <end position="753"/>
    </location>
</feature>
<evidence type="ECO:0000259" key="7">
    <source>
        <dbReference type="Pfam" id="PF01578"/>
    </source>
</evidence>
<dbReference type="PANTHER" id="PTHR30071">
    <property type="entry name" value="HEME EXPORTER PROTEIN C"/>
    <property type="match status" value="1"/>
</dbReference>
<feature type="transmembrane region" description="Helical" evidence="6">
    <location>
        <begin position="729"/>
        <end position="749"/>
    </location>
</feature>
<accession>A0A292YG63</accession>
<evidence type="ECO:0000256" key="6">
    <source>
        <dbReference type="SAM" id="Phobius"/>
    </source>
</evidence>
<evidence type="ECO:0000259" key="8">
    <source>
        <dbReference type="Pfam" id="PF05140"/>
    </source>
</evidence>
<sequence>MIKKIYNFFFSLELALILSLFFIIAMGTATLLKTDLQAWQYVYGTKWFEFIMWLLGINLVGVMFRYKTYKKAPVFLLHLSVIIILLGAAITRYFGYEGNLHLRNGESANKITVIKNRARPTDIEVKNLGFTVRLDKFVLKHYPGSMQPSSYDSYVTIIDGDKKFKYHIYMNHILVYKGYRFYQASYDPDGQGSILAVNHDPGMYVTYLGYLLMAIGFFASMFYKKSRFMITVKKLKTSGLFALFLFIMLPYNLKAFDINTFAQKSKPLENAFERILVQKSGRVEPVDTLDLDLIHKITKKYKLLGMDYNQIVMGMLAFPAEFQKLPLIYVGHPLIRKKLNLRGKYAPYTAFFNENGDFKFSKEVDAAFNKPDAEKSQIDREWIKLNERVYVSFMIYTAQIFKIYPTPSSKKMNYMWFSPYQIQESVTKGMIDPFSARAYLNSFNLLVDSIKTYNLEKLKKAANEIYDFQKTYTPEILPSKNKIEWEIKYNHWQIFPKLIGIYSTLGLLVIILGFIEVLRLKKYPKIETVFVILGALALLLHTFNMGLRWYVAGHAPWSDAYESIIFIAWGAAFASLVFFRKSMLALGAGLFVAGMFMMVAHLNNIDPQITNLVPVLKSYWLLVHVAVITSSYGFLAVGAMLGFLNLILFAVNKEKLHKQIIEFNNIIYIALYIGLALLSIGTFLGGVWANESWGRYWSWDPKETWSLISMVVYAVVIHAKMMPKLRSEFIFSLLAFLSFFFILMTYFGVNFYIAQGLHSYGQGVTEGYGWINIIFAGMGAWFAVVIAGLVSYFYQKINKPIEIKQNEYSPKA</sequence>
<feature type="transmembrane region" description="Helical" evidence="6">
    <location>
        <begin position="499"/>
        <end position="518"/>
    </location>
</feature>
<keyword evidence="2 6" id="KW-0812">Transmembrane</keyword>
<keyword evidence="3" id="KW-0201">Cytochrome c-type biogenesis</keyword>
<evidence type="ECO:0000256" key="2">
    <source>
        <dbReference type="ARBA" id="ARBA00022692"/>
    </source>
</evidence>
<feature type="transmembrane region" description="Helical" evidence="6">
    <location>
        <begin position="663"/>
        <end position="684"/>
    </location>
</feature>
<dbReference type="PANTHER" id="PTHR30071:SF1">
    <property type="entry name" value="CYTOCHROME B_B6 PROTEIN-RELATED"/>
    <property type="match status" value="1"/>
</dbReference>
<keyword evidence="10" id="KW-1185">Reference proteome</keyword>
<feature type="transmembrane region" description="Helical" evidence="6">
    <location>
        <begin position="704"/>
        <end position="722"/>
    </location>
</feature>
<feature type="transmembrane region" description="Helical" evidence="6">
    <location>
        <begin position="73"/>
        <end position="94"/>
    </location>
</feature>
<dbReference type="EMBL" id="BDME01000002">
    <property type="protein sequence ID" value="GAX87925.1"/>
    <property type="molecule type" value="Genomic_DNA"/>
</dbReference>
<evidence type="ECO:0000313" key="9">
    <source>
        <dbReference type="EMBL" id="GAX87925.1"/>
    </source>
</evidence>
<dbReference type="GO" id="GO:0017004">
    <property type="term" value="P:cytochrome complex assembly"/>
    <property type="evidence" value="ECO:0007669"/>
    <property type="project" value="UniProtKB-KW"/>
</dbReference>
<dbReference type="InterPro" id="IPR007816">
    <property type="entry name" value="ResB-like_domain"/>
</dbReference>
<dbReference type="InterPro" id="IPR045062">
    <property type="entry name" value="Cyt_c_biogenesis_CcsA/CcmC"/>
</dbReference>
<comment type="subcellular location">
    <subcellularLocation>
        <location evidence="1">Membrane</location>
        <topology evidence="1">Multi-pass membrane protein</topology>
    </subcellularLocation>
</comment>
<evidence type="ECO:0000256" key="4">
    <source>
        <dbReference type="ARBA" id="ARBA00022989"/>
    </source>
</evidence>
<evidence type="ECO:0008006" key="11">
    <source>
        <dbReference type="Google" id="ProtNLM"/>
    </source>
</evidence>
<dbReference type="RefSeq" id="WP_096259470.1">
    <property type="nucleotide sequence ID" value="NZ_BDME01000002.1"/>
</dbReference>
<dbReference type="Pfam" id="PF05140">
    <property type="entry name" value="ResB"/>
    <property type="match status" value="1"/>
</dbReference>
<dbReference type="Pfam" id="PF01578">
    <property type="entry name" value="Cytochrom_C_asm"/>
    <property type="match status" value="1"/>
</dbReference>